<dbReference type="EMBL" id="CP043450">
    <property type="protein sequence ID" value="QEM09155.1"/>
    <property type="molecule type" value="Genomic_DNA"/>
</dbReference>
<accession>A0A5C1HU43</accession>
<dbReference type="OrthoDB" id="676730at2"/>
<organism evidence="2 3">
    <name type="scientific">Mucilaginibacter rubeus</name>
    <dbReference type="NCBI Taxonomy" id="2027860"/>
    <lineage>
        <taxon>Bacteria</taxon>
        <taxon>Pseudomonadati</taxon>
        <taxon>Bacteroidota</taxon>
        <taxon>Sphingobacteriia</taxon>
        <taxon>Sphingobacteriales</taxon>
        <taxon>Sphingobacteriaceae</taxon>
        <taxon>Mucilaginibacter</taxon>
    </lineage>
</organism>
<reference evidence="2" key="1">
    <citation type="submission" date="2019-08" db="EMBL/GenBank/DDBJ databases">
        <title>Comparative genome analysis confer to the adaptation heavy metal polluted environment.</title>
        <authorList>
            <person name="Li Y."/>
        </authorList>
    </citation>
    <scope>NUCLEOTIDE SEQUENCE [LARGE SCALE GENOMIC DNA]</scope>
    <source>
        <strain evidence="2">P1</strain>
    </source>
</reference>
<keyword evidence="1" id="KW-0472">Membrane</keyword>
<evidence type="ECO:0000256" key="1">
    <source>
        <dbReference type="SAM" id="Phobius"/>
    </source>
</evidence>
<dbReference type="RefSeq" id="WP_112569859.1">
    <property type="nucleotide sequence ID" value="NZ_CP043450.1"/>
</dbReference>
<proteinExistence type="predicted"/>
<sequence length="167" mass="18725">MKNKKFTYLLGGAVMIVWGLIIYRVFGALGDNGPDAAIMSGPVKKEAYNDYSIPEDTTRLLLNYRDPFGIVQRKDTASRKPAPPGMAQIAPHQRLAAMNWDFIRYVGYIRNADSRKLVAIVHLNGTELMMSEGEMNSGLKLIRNYQDSIKIAYQGETKYIPLKPATP</sequence>
<name>A0A5C1HU43_9SPHI</name>
<gene>
    <name evidence="2" type="ORF">DEO27_003690</name>
</gene>
<dbReference type="AlphaFoldDB" id="A0A5C1HU43"/>
<protein>
    <recommendedName>
        <fullName evidence="4">Type II secretion system protein GspC N-terminal domain-containing protein</fullName>
    </recommendedName>
</protein>
<dbReference type="Proteomes" id="UP000251402">
    <property type="component" value="Chromosome"/>
</dbReference>
<keyword evidence="1" id="KW-0812">Transmembrane</keyword>
<dbReference type="KEGG" id="mrub:DEO27_003690"/>
<evidence type="ECO:0000313" key="3">
    <source>
        <dbReference type="Proteomes" id="UP000251402"/>
    </source>
</evidence>
<keyword evidence="3" id="KW-1185">Reference proteome</keyword>
<keyword evidence="1" id="KW-1133">Transmembrane helix</keyword>
<evidence type="ECO:0000313" key="2">
    <source>
        <dbReference type="EMBL" id="QEM09155.1"/>
    </source>
</evidence>
<feature type="transmembrane region" description="Helical" evidence="1">
    <location>
        <begin position="7"/>
        <end position="26"/>
    </location>
</feature>
<evidence type="ECO:0008006" key="4">
    <source>
        <dbReference type="Google" id="ProtNLM"/>
    </source>
</evidence>